<dbReference type="AlphaFoldDB" id="A0A8A2VDL7"/>
<dbReference type="CDD" id="cd07725">
    <property type="entry name" value="TTHA1429-like_MBL-fold"/>
    <property type="match status" value="1"/>
</dbReference>
<accession>A0A8A2VDL7</accession>
<organism evidence="2 3">
    <name type="scientific">Haloterrigena alkaliphila</name>
    <dbReference type="NCBI Taxonomy" id="2816475"/>
    <lineage>
        <taxon>Archaea</taxon>
        <taxon>Methanobacteriati</taxon>
        <taxon>Methanobacteriota</taxon>
        <taxon>Stenosarchaea group</taxon>
        <taxon>Halobacteria</taxon>
        <taxon>Halobacteriales</taxon>
        <taxon>Natrialbaceae</taxon>
        <taxon>Haloterrigena</taxon>
    </lineage>
</organism>
<dbReference type="GeneID" id="63188275"/>
<feature type="domain" description="Metallo-beta-lactamase" evidence="1">
    <location>
        <begin position="17"/>
        <end position="233"/>
    </location>
</feature>
<dbReference type="InterPro" id="IPR001279">
    <property type="entry name" value="Metallo-B-lactamas"/>
</dbReference>
<name>A0A8A2VDL7_9EURY</name>
<evidence type="ECO:0000313" key="3">
    <source>
        <dbReference type="Proteomes" id="UP000663203"/>
    </source>
</evidence>
<evidence type="ECO:0000259" key="1">
    <source>
        <dbReference type="SMART" id="SM00849"/>
    </source>
</evidence>
<reference evidence="2 3" key="1">
    <citation type="submission" date="2021-03" db="EMBL/GenBank/DDBJ databases">
        <title>Haloterrigena longa sp. nov. and Haloterrigena limicola sp. nov., extremely halophilic archaea isolated from a salt lake.</title>
        <authorList>
            <person name="Henglin C."/>
        </authorList>
    </citation>
    <scope>NUCLEOTIDE SEQUENCE [LARGE SCALE GENOMIC DNA]</scope>
    <source>
        <strain evidence="2 3">KZCA68</strain>
    </source>
</reference>
<dbReference type="SUPFAM" id="SSF56281">
    <property type="entry name" value="Metallo-hydrolase/oxidoreductase"/>
    <property type="match status" value="1"/>
</dbReference>
<dbReference type="Proteomes" id="UP000663203">
    <property type="component" value="Chromosome"/>
</dbReference>
<dbReference type="SMART" id="SM00849">
    <property type="entry name" value="Lactamase_B"/>
    <property type="match status" value="1"/>
</dbReference>
<dbReference type="EMBL" id="CP071462">
    <property type="protein sequence ID" value="QSW98345.1"/>
    <property type="molecule type" value="Genomic_DNA"/>
</dbReference>
<dbReference type="InterPro" id="IPR050662">
    <property type="entry name" value="Sec-metab_biosynth-thioest"/>
</dbReference>
<gene>
    <name evidence="2" type="ORF">J0X25_13180</name>
</gene>
<evidence type="ECO:0000313" key="2">
    <source>
        <dbReference type="EMBL" id="QSW98345.1"/>
    </source>
</evidence>
<keyword evidence="3" id="KW-1185">Reference proteome</keyword>
<dbReference type="InterPro" id="IPR036866">
    <property type="entry name" value="RibonucZ/Hydroxyglut_hydro"/>
</dbReference>
<dbReference type="Pfam" id="PF00753">
    <property type="entry name" value="Lactamase_B"/>
    <property type="match status" value="1"/>
</dbReference>
<dbReference type="RefSeq" id="WP_207287955.1">
    <property type="nucleotide sequence ID" value="NZ_CP071462.1"/>
</dbReference>
<dbReference type="InterPro" id="IPR036388">
    <property type="entry name" value="WH-like_DNA-bd_sf"/>
</dbReference>
<protein>
    <submittedName>
        <fullName evidence="2">MBL fold metallo-hydrolase</fullName>
    </submittedName>
</protein>
<dbReference type="PANTHER" id="PTHR23131:SF4">
    <property type="entry name" value="METALLO-BETA-LACTAMASE SUPERFAMILY POTEIN"/>
    <property type="match status" value="1"/>
</dbReference>
<sequence length="325" mass="36455">MEGMERISIPTPFSVGRVNCYLFTKNGLTVLDPGPATEEAYEELERSLARFGYSSSDIDRVLITHPHMDHFGLAHRLVAESNAHVFAHEDAVEQLSDPIGYFEKEQEYFRPFLLSMGMPMDTVDTVLELPEPYTEYQDPVTVSHELAEGDTIDVGVELECLSTPGHAPGSLCYLAKTEGIMFAGDHVLPDITPNPLLTLAPGSEDERTRSLPTYLESLRKVLDTEVPFGYGGHGDPISTLQNRARETITHHQERKERIADLVADHEPTTAYQIMKEMFPDLPATEMFPGMSEVIGHLDLLEDENRVVISESDGVKRYELDTQQYE</sequence>
<proteinExistence type="predicted"/>
<dbReference type="KEGG" id="hakz:J0X25_13180"/>
<dbReference type="Gene3D" id="1.10.10.10">
    <property type="entry name" value="Winged helix-like DNA-binding domain superfamily/Winged helix DNA-binding domain"/>
    <property type="match status" value="1"/>
</dbReference>
<dbReference type="Gene3D" id="3.60.15.10">
    <property type="entry name" value="Ribonuclease Z/Hydroxyacylglutathione hydrolase-like"/>
    <property type="match status" value="1"/>
</dbReference>
<dbReference type="PANTHER" id="PTHR23131">
    <property type="entry name" value="ENDORIBONUCLEASE LACTB2"/>
    <property type="match status" value="1"/>
</dbReference>